<dbReference type="Proteomes" id="UP000234585">
    <property type="component" value="Unassembled WGS sequence"/>
</dbReference>
<reference evidence="1 2" key="1">
    <citation type="submission" date="2017-12" db="EMBL/GenBank/DDBJ databases">
        <authorList>
            <consortium name="DOE Joint Genome Institute"/>
            <person name="Haridas S."/>
            <person name="Kjaerbolling I."/>
            <person name="Vesth T.C."/>
            <person name="Frisvad J.C."/>
            <person name="Nybo J.L."/>
            <person name="Theobald S."/>
            <person name="Kuo A."/>
            <person name="Bowyer P."/>
            <person name="Matsuda Y."/>
            <person name="Mondo S."/>
            <person name="Lyhne E.K."/>
            <person name="Kogle M.E."/>
            <person name="Clum A."/>
            <person name="Lipzen A."/>
            <person name="Salamov A."/>
            <person name="Ngan C.Y."/>
            <person name="Daum C."/>
            <person name="Chiniquy J."/>
            <person name="Barry K."/>
            <person name="LaButti K."/>
            <person name="Simmons B.A."/>
            <person name="Magnuson J.K."/>
            <person name="Mortensen U.H."/>
            <person name="Larsen T.O."/>
            <person name="Grigoriev I.V."/>
            <person name="Baker S.E."/>
            <person name="Andersen M.R."/>
            <person name="Nordberg H.P."/>
            <person name="Cantor M.N."/>
            <person name="Hua S.X."/>
        </authorList>
    </citation>
    <scope>NUCLEOTIDE SEQUENCE [LARGE SCALE GENOMIC DNA]</scope>
    <source>
        <strain evidence="1 2">CBS 102.13</strain>
    </source>
</reference>
<dbReference type="EMBL" id="KZ559156">
    <property type="protein sequence ID" value="PLB35954.1"/>
    <property type="molecule type" value="Genomic_DNA"/>
</dbReference>
<dbReference type="RefSeq" id="XP_024669966.1">
    <property type="nucleotide sequence ID" value="XM_024819351.1"/>
</dbReference>
<name>A0A2I2F5P2_ASPCN</name>
<dbReference type="GeneID" id="36526511"/>
<accession>A0A2I2F5P2</accession>
<proteinExistence type="predicted"/>
<keyword evidence="2" id="KW-1185">Reference proteome</keyword>
<organism evidence="1 2">
    <name type="scientific">Aspergillus candidus</name>
    <dbReference type="NCBI Taxonomy" id="41067"/>
    <lineage>
        <taxon>Eukaryota</taxon>
        <taxon>Fungi</taxon>
        <taxon>Dikarya</taxon>
        <taxon>Ascomycota</taxon>
        <taxon>Pezizomycotina</taxon>
        <taxon>Eurotiomycetes</taxon>
        <taxon>Eurotiomycetidae</taxon>
        <taxon>Eurotiales</taxon>
        <taxon>Aspergillaceae</taxon>
        <taxon>Aspergillus</taxon>
        <taxon>Aspergillus subgen. Circumdati</taxon>
    </lineage>
</organism>
<sequence>MADSCQHIEFLNDICGIVVRKFANSGFSHQSMGQVYVASLLRVAKNFHKTRNLLRGRSLITIWQAASPFQDSLEIILLFFTMGLMKPDTLFYIIKL</sequence>
<protein>
    <submittedName>
        <fullName evidence="1">Uncharacterized protein</fullName>
    </submittedName>
</protein>
<evidence type="ECO:0000313" key="1">
    <source>
        <dbReference type="EMBL" id="PLB35954.1"/>
    </source>
</evidence>
<dbReference type="AlphaFoldDB" id="A0A2I2F5P2"/>
<gene>
    <name evidence="1" type="ORF">BDW47DRAFT_57665</name>
</gene>
<dbReference type="OrthoDB" id="10549216at2759"/>
<evidence type="ECO:0000313" key="2">
    <source>
        <dbReference type="Proteomes" id="UP000234585"/>
    </source>
</evidence>